<dbReference type="GeneID" id="26627475"/>
<name>A0A0B5A4I9_9CAUD</name>
<evidence type="ECO:0008006" key="3">
    <source>
        <dbReference type="Google" id="ProtNLM"/>
    </source>
</evidence>
<dbReference type="Proteomes" id="UP000031805">
    <property type="component" value="Segment"/>
</dbReference>
<accession>A0A0B5A4I9</accession>
<proteinExistence type="predicted"/>
<evidence type="ECO:0000313" key="2">
    <source>
        <dbReference type="Proteomes" id="UP000031805"/>
    </source>
</evidence>
<evidence type="ECO:0000313" key="1">
    <source>
        <dbReference type="EMBL" id="AJD81961.1"/>
    </source>
</evidence>
<reference evidence="1 2" key="1">
    <citation type="submission" date="2014-11" db="EMBL/GenBank/DDBJ databases">
        <title>Complete genome sequence of vB_YenM_TG1, a broad host range bacteriophage which infects Yersinia enterocolitica.</title>
        <authorList>
            <person name="Leon-Velarde C.G."/>
            <person name="Kropinski A.M."/>
            <person name="Chen S."/>
            <person name="Griffiths M.W."/>
            <person name="Odumeru J.A."/>
        </authorList>
    </citation>
    <scope>NUCLEOTIDE SEQUENCE [LARGE SCALE GENOMIC DNA]</scope>
</reference>
<dbReference type="KEGG" id="vg:26627475"/>
<keyword evidence="2" id="KW-1185">Reference proteome</keyword>
<organism evidence="1 2">
    <name type="scientific">Yersinia phage vB_YenM_TG1</name>
    <dbReference type="NCBI Taxonomy" id="1589265"/>
    <lineage>
        <taxon>Viruses</taxon>
        <taxon>Duplodnaviria</taxon>
        <taxon>Heunggongvirae</taxon>
        <taxon>Uroviricota</taxon>
        <taxon>Caudoviricetes</taxon>
        <taxon>Pantevenvirales</taxon>
        <taxon>Straboviridae</taxon>
        <taxon>Tevenvirinae</taxon>
        <taxon>Tegunavirus</taxon>
        <taxon>Tegunavirus yenmtg1</taxon>
    </lineage>
</organism>
<dbReference type="EMBL" id="KP202158">
    <property type="protein sequence ID" value="AJD81961.1"/>
    <property type="molecule type" value="Genomic_DNA"/>
</dbReference>
<protein>
    <recommendedName>
        <fullName evidence="3">Phage protein</fullName>
    </recommendedName>
</protein>
<sequence length="167" mass="18757">MADIFPINTTLNTLSEGAYVSQQFTPILDSNEELVSINIINHQPTPGIEVVGSLYQGNYESVFEYGSDALSYRLGDKFKIASTWEDLPASLDTQLYLWRAPQVLDRTFTYTVLMKYTVTTTSGSGGSGKATDDVVTEKQITKVYSQRIVGNWSNWANKLRNYVYGRE</sequence>
<gene>
    <name evidence="1" type="ORF">YenMTG1_151</name>
</gene>
<dbReference type="RefSeq" id="YP_009200412.1">
    <property type="nucleotide sequence ID" value="NC_028820.1"/>
</dbReference>